<dbReference type="NCBIfam" id="TIGR04393">
    <property type="entry name" value="rpt_T5SS_PEPC"/>
    <property type="match status" value="2"/>
</dbReference>
<dbReference type="InterPro" id="IPR005546">
    <property type="entry name" value="Autotransporte_beta"/>
</dbReference>
<dbReference type="PANTHER" id="PTHR35037">
    <property type="entry name" value="C-TERMINAL REGION OF AIDA-LIKE PROTEIN"/>
    <property type="match status" value="1"/>
</dbReference>
<evidence type="ECO:0000313" key="3">
    <source>
        <dbReference type="EMBL" id="UTU54823.1"/>
    </source>
</evidence>
<dbReference type="Pfam" id="PF12951">
    <property type="entry name" value="PATR"/>
    <property type="match status" value="5"/>
</dbReference>
<dbReference type="Pfam" id="PF03797">
    <property type="entry name" value="Autotransporter"/>
    <property type="match status" value="1"/>
</dbReference>
<organism evidence="3 4">
    <name type="scientific">Mesorhizobium ciceri</name>
    <dbReference type="NCBI Taxonomy" id="39645"/>
    <lineage>
        <taxon>Bacteria</taxon>
        <taxon>Pseudomonadati</taxon>
        <taxon>Pseudomonadota</taxon>
        <taxon>Alphaproteobacteria</taxon>
        <taxon>Hyphomicrobiales</taxon>
        <taxon>Phyllobacteriaceae</taxon>
        <taxon>Mesorhizobium</taxon>
    </lineage>
</organism>
<dbReference type="RefSeq" id="WP_245265321.1">
    <property type="nucleotide sequence ID" value="NZ_CP088147.1"/>
</dbReference>
<dbReference type="InterPro" id="IPR011050">
    <property type="entry name" value="Pectin_lyase_fold/virulence"/>
</dbReference>
<feature type="domain" description="Autotransporter" evidence="2">
    <location>
        <begin position="1305"/>
        <end position="1581"/>
    </location>
</feature>
<protein>
    <submittedName>
        <fullName evidence="3">Autotransporter domain-containing protein</fullName>
    </submittedName>
</protein>
<evidence type="ECO:0000259" key="2">
    <source>
        <dbReference type="PROSITE" id="PS51208"/>
    </source>
</evidence>
<dbReference type="NCBIfam" id="TIGR02601">
    <property type="entry name" value="autotrns_rpt"/>
    <property type="match status" value="5"/>
</dbReference>
<keyword evidence="1" id="KW-0732">Signal</keyword>
<proteinExistence type="predicted"/>
<dbReference type="InterPro" id="IPR051551">
    <property type="entry name" value="Autotransporter_adhesion"/>
</dbReference>
<dbReference type="SMART" id="SM00869">
    <property type="entry name" value="Autotransporter"/>
    <property type="match status" value="1"/>
</dbReference>
<dbReference type="InterPro" id="IPR030895">
    <property type="entry name" value="T5SS_PEPC_rpt"/>
</dbReference>
<dbReference type="Gene3D" id="2.40.128.130">
    <property type="entry name" value="Autotransporter beta-domain"/>
    <property type="match status" value="1"/>
</dbReference>
<dbReference type="GO" id="GO:0019867">
    <property type="term" value="C:outer membrane"/>
    <property type="evidence" value="ECO:0007669"/>
    <property type="project" value="InterPro"/>
</dbReference>
<accession>A0AB38TK25</accession>
<dbReference type="Proteomes" id="UP001060070">
    <property type="component" value="Chromosome"/>
</dbReference>
<sequence>MLNVGEITGGDSFFGRANAITFTGGVNTLSLRNGSIITGNVVVESGATGSLMLGDYDTLPSTPAFDVSKLVNTATVGASDEFVGFTSFNKAGTNTVTLTGTGAQDWTVDQGTLVGDTNSFGGNLTFSGVNTGAVVFDQASDGTYAGTITGPGHFGKAGAGTLTLSGDASDLAGNLGVMGGTLDIDTQLTSFTGIIATDGTDPDEWATARVSGSATWTADVLRVGDSNGDSKGKGSLIVENGGQVFNDSGVVAYGAGSTGSAVISGNDSGWTLVDAIAVGLFGNGSLSIENGGQVSSGNNAIVGWDAQATGIVNITGPGSVWTGDSIIAVGVLGKGTLTLSEGGQVSLAGGPAIVGLAAQPGSFGTLNIGAASGEVAKAAGTVDAASIAFGAGTGTVVFNHLGNPDGSDLIFTPSLTGLGTILHESGTTVLAADSSSFTGATTVAGGTLLVGNHASAGFLGGTINVEDGATLGGSGTVGTTTVADGGHIAPGNSVGTLTVAGNLGLSSGSILDYEFGNPGGSTGSPGISDRIGVSGNLTLDGTLNLAQSGDVADGTAGLGYYRLMTYGGSLTDNGLEIGTKPPLSDPAGYEIQAGGGNVDLFIGAAGDDTLQHWQGGDGTWNTTNEKWLNQGGDTLVSWAGNHAVFKNEPGGFDGGTIAVEGAQSFKGLQFVDSGYRLEGSGTLAIDGSDSADGNAEIRVLAGTAATIATTITGAGGFSKTEGGTLVLEGSNSYQGGTRLLGGIISVSSDANLGAASGALTFDGGTLRNTAAFATARNVTLDAGGGTFQTDADLTANGVISGTGALTKTGAGGLVLSSANSYAGGTTVSAGFITAATTGALGSGPVNVKAGDLRFINDASAESLDIVMETNATMRFDGSASAGTATIVTTQSRINFNDETSAGAASITGNGSRTSFNGNSSAANATIGVTIQGTLDFYDTASAGSAAITNKGGFVGFHGANTADGATIINDTGGKVDISEMTSDGIAIGSLSGDGLVFLGSKSLTLGGLDKNDTIGGVIQDGSTGIGGSLVKTGAGTLTLNGVSTYTGLTTIGGGKLVVGDGSHSGASIAGAIAVAAGGTLGGSGTVGTTTIASGGTITPGNSIGTLNVSGDYTQEIGSTYEVEINPAGNSDLIDVTGKATIQGGTVFALKAPGGYSAGTRYTILSADQGVTGTYDAFDQNAPFVDLALAYDASNIYLDVARNDVSFCDVAGTRNQCATANGAESAGPGNPIYDAIAGLPDDETAREAFDALSGEIHASAKSTLIEDSHFVRDAINDRLRAAFEGVGIPAIPVLAYGEGGPMLAPATTDRFAAWGTAFGSWGTFDGDGNAAGLDTSTGGFLTGVDGLVAEDVRLGIMTGYSHTSFDADGRSSSGSSDNYHLGLYGGTQRGALAFRSGLAYTWHDMKTSRSVAMPGFADSLSGDYNAGTFQAFGELGYRIDTPVAAFEPFANLAYVNLHTDGFTEKGGAAALTSASQTTDATFTTLGLRASAGFTLGAINATARGMLGWRHAYGDVIPTSTHAFSAGDAFTIAGVPIAKDSAAIEAGLDLNLTDAATLSVAYQGQFGSGVQQNGFNAKLNVEF</sequence>
<evidence type="ECO:0000313" key="4">
    <source>
        <dbReference type="Proteomes" id="UP001060070"/>
    </source>
</evidence>
<dbReference type="NCBIfam" id="TIGR01414">
    <property type="entry name" value="autotrans_barl"/>
    <property type="match status" value="1"/>
</dbReference>
<name>A0AB38TK25_9HYPH</name>
<gene>
    <name evidence="3" type="ORF">LRP29_11540</name>
</gene>
<dbReference type="InterPro" id="IPR006315">
    <property type="entry name" value="OM_autotransptr_brl_dom"/>
</dbReference>
<dbReference type="PROSITE" id="PS51208">
    <property type="entry name" value="AUTOTRANSPORTER"/>
    <property type="match status" value="1"/>
</dbReference>
<evidence type="ECO:0000256" key="1">
    <source>
        <dbReference type="ARBA" id="ARBA00022729"/>
    </source>
</evidence>
<dbReference type="PANTHER" id="PTHR35037:SF3">
    <property type="entry name" value="C-TERMINAL REGION OF AIDA-LIKE PROTEIN"/>
    <property type="match status" value="1"/>
</dbReference>
<reference evidence="3 4" key="1">
    <citation type="journal article" date="2022" name="Microbiol. Resour. Announc.">
        <title>Complete Genome Sequence of Mesorhizobium ciceri Strain R30, a Rhizobium Used as a Commercial Inoculant for Chickpea in Argentina.</title>
        <authorList>
            <person name="Foresto E."/>
            <person name="Revale S."/>
            <person name="Primo E."/>
            <person name="Nievas F."/>
            <person name="Carezzano E."/>
            <person name="Puente M."/>
            <person name="Alzari P."/>
            <person name="Mart M."/>
            <person name="Ben-Assaya M."/>
            <person name="Mornico D."/>
            <person name="Santoro M."/>
            <person name="Mart F."/>
            <person name="Giordano W."/>
            <person name="Bogino P."/>
        </authorList>
    </citation>
    <scope>NUCLEOTIDE SEQUENCE [LARGE SCALE GENOMIC DNA]</scope>
    <source>
        <strain evidence="3 4">R30</strain>
    </source>
</reference>
<dbReference type="InterPro" id="IPR013425">
    <property type="entry name" value="Autotrns_rpt"/>
</dbReference>
<dbReference type="SUPFAM" id="SSF103515">
    <property type="entry name" value="Autotransporter"/>
    <property type="match status" value="1"/>
</dbReference>
<dbReference type="InterPro" id="IPR036709">
    <property type="entry name" value="Autotransporte_beta_dom_sf"/>
</dbReference>
<dbReference type="EMBL" id="CP088147">
    <property type="protein sequence ID" value="UTU54823.1"/>
    <property type="molecule type" value="Genomic_DNA"/>
</dbReference>
<dbReference type="SUPFAM" id="SSF51126">
    <property type="entry name" value="Pectin lyase-like"/>
    <property type="match status" value="3"/>
</dbReference>
<keyword evidence="4" id="KW-1185">Reference proteome</keyword>